<accession>A0A0V1ALR6</accession>
<dbReference type="AlphaFoldDB" id="A0A0V1ALR6"/>
<reference evidence="1 2" key="1">
    <citation type="submission" date="2015-01" db="EMBL/GenBank/DDBJ databases">
        <title>Evolution of Trichinella species and genotypes.</title>
        <authorList>
            <person name="Korhonen P.K."/>
            <person name="Edoardo P."/>
            <person name="Giuseppe L.R."/>
            <person name="Gasser R.B."/>
        </authorList>
    </citation>
    <scope>NUCLEOTIDE SEQUENCE [LARGE SCALE GENOMIC DNA]</scope>
    <source>
        <strain evidence="1">ISS13</strain>
    </source>
</reference>
<dbReference type="EMBL" id="JYDR01005910">
    <property type="protein sequence ID" value="KRY25761.1"/>
    <property type="molecule type" value="Genomic_DNA"/>
</dbReference>
<organism evidence="1 2">
    <name type="scientific">Trichinella pseudospiralis</name>
    <name type="common">Parasitic roundworm</name>
    <dbReference type="NCBI Taxonomy" id="6337"/>
    <lineage>
        <taxon>Eukaryota</taxon>
        <taxon>Metazoa</taxon>
        <taxon>Ecdysozoa</taxon>
        <taxon>Nematoda</taxon>
        <taxon>Enoplea</taxon>
        <taxon>Dorylaimia</taxon>
        <taxon>Trichinellida</taxon>
        <taxon>Trichinellidae</taxon>
        <taxon>Trichinella</taxon>
    </lineage>
</organism>
<name>A0A0V1ALR6_TRIPS</name>
<evidence type="ECO:0000313" key="2">
    <source>
        <dbReference type="Proteomes" id="UP000054632"/>
    </source>
</evidence>
<evidence type="ECO:0000313" key="1">
    <source>
        <dbReference type="EMBL" id="KRY25761.1"/>
    </source>
</evidence>
<comment type="caution">
    <text evidence="1">The sequence shown here is derived from an EMBL/GenBank/DDBJ whole genome shotgun (WGS) entry which is preliminary data.</text>
</comment>
<proteinExistence type="predicted"/>
<sequence length="35" mass="4334">MLIAFEIIFRIDQYPFCPLLKKQHFLEIFKFSELD</sequence>
<protein>
    <submittedName>
        <fullName evidence="1">Uncharacterized protein</fullName>
    </submittedName>
</protein>
<dbReference type="Proteomes" id="UP000054632">
    <property type="component" value="Unassembled WGS sequence"/>
</dbReference>
<gene>
    <name evidence="1" type="ORF">T4A_3841</name>
</gene>